<accession>A0A4Y2QBZ8</accession>
<organism evidence="2 3">
    <name type="scientific">Araneus ventricosus</name>
    <name type="common">Orbweaver spider</name>
    <name type="synonym">Epeira ventricosa</name>
    <dbReference type="NCBI Taxonomy" id="182803"/>
    <lineage>
        <taxon>Eukaryota</taxon>
        <taxon>Metazoa</taxon>
        <taxon>Ecdysozoa</taxon>
        <taxon>Arthropoda</taxon>
        <taxon>Chelicerata</taxon>
        <taxon>Arachnida</taxon>
        <taxon>Araneae</taxon>
        <taxon>Araneomorphae</taxon>
        <taxon>Entelegynae</taxon>
        <taxon>Araneoidea</taxon>
        <taxon>Araneidae</taxon>
        <taxon>Araneus</taxon>
    </lineage>
</organism>
<dbReference type="PANTHER" id="PTHR47326:SF1">
    <property type="entry name" value="HTH PSQ-TYPE DOMAIN-CONTAINING PROTEIN"/>
    <property type="match status" value="1"/>
</dbReference>
<reference evidence="2 3" key="1">
    <citation type="journal article" date="2019" name="Sci. Rep.">
        <title>Orb-weaving spider Araneus ventricosus genome elucidates the spidroin gene catalogue.</title>
        <authorList>
            <person name="Kono N."/>
            <person name="Nakamura H."/>
            <person name="Ohtoshi R."/>
            <person name="Moran D.A.P."/>
            <person name="Shinohara A."/>
            <person name="Yoshida Y."/>
            <person name="Fujiwara M."/>
            <person name="Mori M."/>
            <person name="Tomita M."/>
            <person name="Arakawa K."/>
        </authorList>
    </citation>
    <scope>NUCLEOTIDE SEQUENCE [LARGE SCALE GENOMIC DNA]</scope>
</reference>
<dbReference type="EMBL" id="BGPR01013516">
    <property type="protein sequence ID" value="GBN61004.1"/>
    <property type="molecule type" value="Genomic_DNA"/>
</dbReference>
<feature type="compositionally biased region" description="Polar residues" evidence="1">
    <location>
        <begin position="1"/>
        <end position="21"/>
    </location>
</feature>
<protein>
    <submittedName>
        <fullName evidence="2">Uncharacterized protein</fullName>
    </submittedName>
</protein>
<sequence>MINTSSKSGQPQPFDNGNGSEAQRFPTEAKKKKISELERFPNRRLPDRKTFERLHRQLCEIGSFLASRSDAGRAKTDGALVVEEAILDMVADQPSTSTRAVARQLHVSHSKTWRVLKDECLHYYYFNEYRN</sequence>
<comment type="caution">
    <text evidence="2">The sequence shown here is derived from an EMBL/GenBank/DDBJ whole genome shotgun (WGS) entry which is preliminary data.</text>
</comment>
<evidence type="ECO:0000313" key="3">
    <source>
        <dbReference type="Proteomes" id="UP000499080"/>
    </source>
</evidence>
<keyword evidence="3" id="KW-1185">Reference proteome</keyword>
<dbReference type="PANTHER" id="PTHR47326">
    <property type="entry name" value="TRANSPOSABLE ELEMENT TC3 TRANSPOSASE-LIKE PROTEIN"/>
    <property type="match status" value="1"/>
</dbReference>
<evidence type="ECO:0000256" key="1">
    <source>
        <dbReference type="SAM" id="MobiDB-lite"/>
    </source>
</evidence>
<proteinExistence type="predicted"/>
<dbReference type="AlphaFoldDB" id="A0A4Y2QBZ8"/>
<dbReference type="OrthoDB" id="6930896at2759"/>
<gene>
    <name evidence="2" type="ORF">AVEN_267899_1</name>
</gene>
<dbReference type="Proteomes" id="UP000499080">
    <property type="component" value="Unassembled WGS sequence"/>
</dbReference>
<evidence type="ECO:0000313" key="2">
    <source>
        <dbReference type="EMBL" id="GBN61004.1"/>
    </source>
</evidence>
<feature type="region of interest" description="Disordered" evidence="1">
    <location>
        <begin position="1"/>
        <end position="41"/>
    </location>
</feature>
<name>A0A4Y2QBZ8_ARAVE</name>